<dbReference type="InterPro" id="IPR036728">
    <property type="entry name" value="PBP_GOBP_sf"/>
</dbReference>
<sequence length="147" mass="17271">MKTELAIVIFTAITQLTQSTFFDSSDVICSQKLKVSRELFDSWFHGTTLEITDVNDKLIDDYMICWMQERKFTNKDGEINYDNLYEWVRKDVYRYFGKDITTHPLEERKEIAAKIIPECQAEVGFDKFINNKEIAAYNCIATKIEKV</sequence>
<feature type="chain" id="PRO_5042942579" evidence="1">
    <location>
        <begin position="20"/>
        <end position="147"/>
    </location>
</feature>
<evidence type="ECO:0000313" key="2">
    <source>
        <dbReference type="EMBL" id="KAK5645128.1"/>
    </source>
</evidence>
<reference evidence="2 3" key="1">
    <citation type="journal article" date="2024" name="Insects">
        <title>An Improved Chromosome-Level Genome Assembly of the Firefly Pyrocoelia pectoralis.</title>
        <authorList>
            <person name="Fu X."/>
            <person name="Meyer-Rochow V.B."/>
            <person name="Ballantyne L."/>
            <person name="Zhu X."/>
        </authorList>
    </citation>
    <scope>NUCLEOTIDE SEQUENCE [LARGE SCALE GENOMIC DNA]</scope>
    <source>
        <strain evidence="2">XCY_ONT2</strain>
    </source>
</reference>
<organism evidence="2 3">
    <name type="scientific">Pyrocoelia pectoralis</name>
    <dbReference type="NCBI Taxonomy" id="417401"/>
    <lineage>
        <taxon>Eukaryota</taxon>
        <taxon>Metazoa</taxon>
        <taxon>Ecdysozoa</taxon>
        <taxon>Arthropoda</taxon>
        <taxon>Hexapoda</taxon>
        <taxon>Insecta</taxon>
        <taxon>Pterygota</taxon>
        <taxon>Neoptera</taxon>
        <taxon>Endopterygota</taxon>
        <taxon>Coleoptera</taxon>
        <taxon>Polyphaga</taxon>
        <taxon>Elateriformia</taxon>
        <taxon>Elateroidea</taxon>
        <taxon>Lampyridae</taxon>
        <taxon>Lampyrinae</taxon>
        <taxon>Pyrocoelia</taxon>
    </lineage>
</organism>
<feature type="signal peptide" evidence="1">
    <location>
        <begin position="1"/>
        <end position="19"/>
    </location>
</feature>
<dbReference type="SUPFAM" id="SSF47565">
    <property type="entry name" value="Insect pheromone/odorant-binding proteins"/>
    <property type="match status" value="1"/>
</dbReference>
<dbReference type="Pfam" id="PF01395">
    <property type="entry name" value="PBP_GOBP"/>
    <property type="match status" value="1"/>
</dbReference>
<dbReference type="InterPro" id="IPR006170">
    <property type="entry name" value="PBP/GOBP"/>
</dbReference>
<proteinExistence type="predicted"/>
<evidence type="ECO:0000256" key="1">
    <source>
        <dbReference type="SAM" id="SignalP"/>
    </source>
</evidence>
<dbReference type="EMBL" id="JAVRBK010000004">
    <property type="protein sequence ID" value="KAK5645128.1"/>
    <property type="molecule type" value="Genomic_DNA"/>
</dbReference>
<comment type="caution">
    <text evidence="2">The sequence shown here is derived from an EMBL/GenBank/DDBJ whole genome shotgun (WGS) entry which is preliminary data.</text>
</comment>
<gene>
    <name evidence="2" type="ORF">RI129_006428</name>
</gene>
<dbReference type="Proteomes" id="UP001329430">
    <property type="component" value="Chromosome 4"/>
</dbReference>
<keyword evidence="3" id="KW-1185">Reference proteome</keyword>
<dbReference type="AlphaFoldDB" id="A0AAN7ZNR3"/>
<protein>
    <submittedName>
        <fullName evidence="2">Uncharacterized protein</fullName>
    </submittedName>
</protein>
<keyword evidence="1" id="KW-0732">Signal</keyword>
<evidence type="ECO:0000313" key="3">
    <source>
        <dbReference type="Proteomes" id="UP001329430"/>
    </source>
</evidence>
<name>A0AAN7ZNR3_9COLE</name>
<dbReference type="GO" id="GO:0005549">
    <property type="term" value="F:odorant binding"/>
    <property type="evidence" value="ECO:0007669"/>
    <property type="project" value="InterPro"/>
</dbReference>
<dbReference type="Gene3D" id="1.10.238.20">
    <property type="entry name" value="Pheromone/general odorant binding protein domain"/>
    <property type="match status" value="1"/>
</dbReference>
<accession>A0AAN7ZNR3</accession>